<evidence type="ECO:0000313" key="1">
    <source>
        <dbReference type="EMBL" id="RKF66772.1"/>
    </source>
</evidence>
<name>A0A420I8U2_9PEZI</name>
<dbReference type="Proteomes" id="UP000283383">
    <property type="component" value="Unassembled WGS sequence"/>
</dbReference>
<protein>
    <submittedName>
        <fullName evidence="1">Uncharacterized protein</fullName>
    </submittedName>
</protein>
<proteinExistence type="predicted"/>
<dbReference type="AlphaFoldDB" id="A0A420I8U2"/>
<keyword evidence="2" id="KW-1185">Reference proteome</keyword>
<comment type="caution">
    <text evidence="1">The sequence shown here is derived from an EMBL/GenBank/DDBJ whole genome shotgun (WGS) entry which is preliminary data.</text>
</comment>
<organism evidence="1 2">
    <name type="scientific">Golovinomyces cichoracearum</name>
    <dbReference type="NCBI Taxonomy" id="62708"/>
    <lineage>
        <taxon>Eukaryota</taxon>
        <taxon>Fungi</taxon>
        <taxon>Dikarya</taxon>
        <taxon>Ascomycota</taxon>
        <taxon>Pezizomycotina</taxon>
        <taxon>Leotiomycetes</taxon>
        <taxon>Erysiphales</taxon>
        <taxon>Erysiphaceae</taxon>
        <taxon>Golovinomyces</taxon>
    </lineage>
</organism>
<sequence>MCRNTLFSLCLSAGFKFMNIFISLIKSQFFVCINRSSKFYIFINHISAITYKNHLHMLSKPRE</sequence>
<gene>
    <name evidence="1" type="ORF">GcM3_111023</name>
</gene>
<evidence type="ECO:0000313" key="2">
    <source>
        <dbReference type="Proteomes" id="UP000283383"/>
    </source>
</evidence>
<reference evidence="1 2" key="1">
    <citation type="journal article" date="2018" name="BMC Genomics">
        <title>Comparative genome analyses reveal sequence features reflecting distinct modes of host-adaptation between dicot and monocot powdery mildew.</title>
        <authorList>
            <person name="Wu Y."/>
            <person name="Ma X."/>
            <person name="Pan Z."/>
            <person name="Kale S.D."/>
            <person name="Song Y."/>
            <person name="King H."/>
            <person name="Zhang Q."/>
            <person name="Presley C."/>
            <person name="Deng X."/>
            <person name="Wei C.I."/>
            <person name="Xiao S."/>
        </authorList>
    </citation>
    <scope>NUCLEOTIDE SEQUENCE [LARGE SCALE GENOMIC DNA]</scope>
    <source>
        <strain evidence="1">UMSG3</strain>
    </source>
</reference>
<accession>A0A420I8U2</accession>
<dbReference type="EMBL" id="MCBQ01011172">
    <property type="protein sequence ID" value="RKF66772.1"/>
    <property type="molecule type" value="Genomic_DNA"/>
</dbReference>